<accession>A0A177E7N0</accession>
<evidence type="ECO:0000313" key="1">
    <source>
        <dbReference type="EMBL" id="OAG27029.1"/>
    </source>
</evidence>
<dbReference type="STRING" id="1795632.TH606_09110"/>
<reference evidence="1 2" key="1">
    <citation type="submission" date="2016-02" db="EMBL/GenBank/DDBJ databases">
        <title>Draft genome sequence of Thermodesulfatator sp. S606.</title>
        <authorList>
            <person name="Lai Q."/>
            <person name="Cao J."/>
            <person name="Dupont S."/>
            <person name="Shao Z."/>
            <person name="Jebbar M."/>
            <person name="Alain K."/>
        </authorList>
    </citation>
    <scope>NUCLEOTIDE SEQUENCE [LARGE SCALE GENOMIC DNA]</scope>
    <source>
        <strain evidence="1 2">S606</strain>
    </source>
</reference>
<keyword evidence="2" id="KW-1185">Reference proteome</keyword>
<dbReference type="RefSeq" id="WP_068543138.1">
    <property type="nucleotide sequence ID" value="NZ_LSFI01000044.1"/>
</dbReference>
<dbReference type="Proteomes" id="UP000076964">
    <property type="component" value="Unassembled WGS sequence"/>
</dbReference>
<dbReference type="EMBL" id="LSFI01000044">
    <property type="protein sequence ID" value="OAG27029.1"/>
    <property type="molecule type" value="Genomic_DNA"/>
</dbReference>
<dbReference type="AlphaFoldDB" id="A0A177E7N0"/>
<organism evidence="1 2">
    <name type="scientific">Thermodesulfatator autotrophicus</name>
    <dbReference type="NCBI Taxonomy" id="1795632"/>
    <lineage>
        <taxon>Bacteria</taxon>
        <taxon>Pseudomonadati</taxon>
        <taxon>Thermodesulfobacteriota</taxon>
        <taxon>Thermodesulfobacteria</taxon>
        <taxon>Thermodesulfobacteriales</taxon>
        <taxon>Thermodesulfatatoraceae</taxon>
        <taxon>Thermodesulfatator</taxon>
    </lineage>
</organism>
<evidence type="ECO:0000313" key="2">
    <source>
        <dbReference type="Proteomes" id="UP000076964"/>
    </source>
</evidence>
<proteinExistence type="predicted"/>
<name>A0A177E7N0_9BACT</name>
<protein>
    <submittedName>
        <fullName evidence="1">Uncharacterized protein</fullName>
    </submittedName>
</protein>
<comment type="caution">
    <text evidence="1">The sequence shown here is derived from an EMBL/GenBank/DDBJ whole genome shotgun (WGS) entry which is preliminary data.</text>
</comment>
<sequence length="119" mass="13543">MPLTPVFHQNISQLIQFLNGHNIHIYGIADLMNSSNPNDEFIKIYVNYPNAGVVAHRPICPDRPNLISGYADATENGFWVGMFRREEIIYAFGSMQDFVDQVGRLYGYSNNSLCQRCNP</sequence>
<gene>
    <name evidence="1" type="ORF">TH606_09110</name>
</gene>